<keyword evidence="2" id="KW-0234">DNA repair</keyword>
<organism evidence="4 5">
    <name type="scientific">Pseudoalteromonas piscicida</name>
    <dbReference type="NCBI Taxonomy" id="43662"/>
    <lineage>
        <taxon>Bacteria</taxon>
        <taxon>Pseudomonadati</taxon>
        <taxon>Pseudomonadota</taxon>
        <taxon>Gammaproteobacteria</taxon>
        <taxon>Alteromonadales</taxon>
        <taxon>Pseudoalteromonadaceae</taxon>
        <taxon>Pseudoalteromonas</taxon>
    </lineage>
</organism>
<evidence type="ECO:0000259" key="3">
    <source>
        <dbReference type="Pfam" id="PF12826"/>
    </source>
</evidence>
<dbReference type="InterPro" id="IPR010994">
    <property type="entry name" value="RuvA_2-like"/>
</dbReference>
<gene>
    <name evidence="4" type="ORF">CEX98_10150</name>
</gene>
<feature type="domain" description="DisA/LigA helix-hairpin-helix motif" evidence="3">
    <location>
        <begin position="33"/>
        <end position="74"/>
    </location>
</feature>
<dbReference type="Proteomes" id="UP000228621">
    <property type="component" value="Unassembled WGS sequence"/>
</dbReference>
<keyword evidence="1" id="KW-0227">DNA damage</keyword>
<name>A0A2A5JR27_PSEO7</name>
<dbReference type="InterPro" id="IPR041663">
    <property type="entry name" value="DisA/LigA_HHH"/>
</dbReference>
<dbReference type="Pfam" id="PF12826">
    <property type="entry name" value="HHH_2"/>
    <property type="match status" value="1"/>
</dbReference>
<dbReference type="RefSeq" id="WP_099641958.1">
    <property type="nucleotide sequence ID" value="NZ_NKHF01000043.1"/>
</dbReference>
<proteinExistence type="predicted"/>
<protein>
    <recommendedName>
        <fullName evidence="3">DisA/LigA helix-hairpin-helix motif domain-containing protein</fullName>
    </recommendedName>
</protein>
<evidence type="ECO:0000313" key="4">
    <source>
        <dbReference type="EMBL" id="PCK31850.1"/>
    </source>
</evidence>
<accession>A0A2A5JR27</accession>
<evidence type="ECO:0000256" key="1">
    <source>
        <dbReference type="ARBA" id="ARBA00022763"/>
    </source>
</evidence>
<sequence>MTYSAQQQIKKRNDAIERKGYRAKTRYGKQLFFLQGIPHVGSKLAKKLLHHFGSIEALITASDAELREVDRIGPI</sequence>
<evidence type="ECO:0000256" key="2">
    <source>
        <dbReference type="ARBA" id="ARBA00023204"/>
    </source>
</evidence>
<evidence type="ECO:0000313" key="5">
    <source>
        <dbReference type="Proteomes" id="UP000228621"/>
    </source>
</evidence>
<dbReference type="SUPFAM" id="SSF47781">
    <property type="entry name" value="RuvA domain 2-like"/>
    <property type="match status" value="1"/>
</dbReference>
<dbReference type="EMBL" id="NKHF01000043">
    <property type="protein sequence ID" value="PCK31850.1"/>
    <property type="molecule type" value="Genomic_DNA"/>
</dbReference>
<comment type="caution">
    <text evidence="4">The sequence shown here is derived from an EMBL/GenBank/DDBJ whole genome shotgun (WGS) entry which is preliminary data.</text>
</comment>
<dbReference type="Gene3D" id="1.10.150.20">
    <property type="entry name" value="5' to 3' exonuclease, C-terminal subdomain"/>
    <property type="match status" value="1"/>
</dbReference>
<dbReference type="AlphaFoldDB" id="A0A2A5JR27"/>
<dbReference type="OrthoDB" id="837865at2"/>
<keyword evidence="5" id="KW-1185">Reference proteome</keyword>
<dbReference type="GO" id="GO:0006281">
    <property type="term" value="P:DNA repair"/>
    <property type="evidence" value="ECO:0007669"/>
    <property type="project" value="UniProtKB-KW"/>
</dbReference>
<reference evidence="5" key="1">
    <citation type="journal article" date="2019" name="Genome Announc.">
        <title>Draft Genome Sequence of Pseudoalteromonas piscicida Strain 36Y ROTHPW, an Hypersaline Seawater Isolate from the South Coast of Sonora, Mexico.</title>
        <authorList>
            <person name="Sanchez-Diaz R."/>
            <person name="Molina-Garza Z.J."/>
            <person name="Cruz-Suarez L.E."/>
            <person name="Selvin J."/>
            <person name="Kiran G.S."/>
            <person name="Ibarra-Gamez J.C."/>
            <person name="Gomez-Gil B."/>
            <person name="Galaviz-Silva L."/>
        </authorList>
    </citation>
    <scope>NUCLEOTIDE SEQUENCE [LARGE SCALE GENOMIC DNA]</scope>
    <source>
        <strain evidence="5">36Y_RITHPW</strain>
    </source>
</reference>